<dbReference type="PANTHER" id="PTHR43150">
    <property type="entry name" value="HYPERKINETIC, ISOFORM M"/>
    <property type="match status" value="1"/>
</dbReference>
<organism evidence="5 6">
    <name type="scientific">Micromonospora chokoriensis</name>
    <dbReference type="NCBI Taxonomy" id="356851"/>
    <lineage>
        <taxon>Bacteria</taxon>
        <taxon>Bacillati</taxon>
        <taxon>Actinomycetota</taxon>
        <taxon>Actinomycetes</taxon>
        <taxon>Micromonosporales</taxon>
        <taxon>Micromonosporaceae</taxon>
        <taxon>Micromonospora</taxon>
    </lineage>
</organism>
<accession>A0A1C4W6U6</accession>
<dbReference type="InterPro" id="IPR023210">
    <property type="entry name" value="NADP_OxRdtase_dom"/>
</dbReference>
<evidence type="ECO:0000256" key="3">
    <source>
        <dbReference type="ARBA" id="ARBA00023002"/>
    </source>
</evidence>
<dbReference type="SUPFAM" id="SSF51430">
    <property type="entry name" value="NAD(P)-linked oxidoreductase"/>
    <property type="match status" value="1"/>
</dbReference>
<dbReference type="PANTHER" id="PTHR43150:SF2">
    <property type="entry name" value="HYPERKINETIC, ISOFORM M"/>
    <property type="match status" value="1"/>
</dbReference>
<evidence type="ECO:0000313" key="6">
    <source>
        <dbReference type="Proteomes" id="UP000198224"/>
    </source>
</evidence>
<dbReference type="EMBL" id="LT607409">
    <property type="protein sequence ID" value="SCE91915.1"/>
    <property type="molecule type" value="Genomic_DNA"/>
</dbReference>
<keyword evidence="6" id="KW-1185">Reference proteome</keyword>
<evidence type="ECO:0000256" key="1">
    <source>
        <dbReference type="ARBA" id="ARBA00006515"/>
    </source>
</evidence>
<dbReference type="Pfam" id="PF00248">
    <property type="entry name" value="Aldo_ket_red"/>
    <property type="match status" value="1"/>
</dbReference>
<dbReference type="InterPro" id="IPR005399">
    <property type="entry name" value="K_chnl_volt-dep_bsu_KCNAB-rel"/>
</dbReference>
<keyword evidence="3" id="KW-0560">Oxidoreductase</keyword>
<comment type="similarity">
    <text evidence="1">Belongs to the shaker potassium channel beta subunit family.</text>
</comment>
<dbReference type="Proteomes" id="UP000198224">
    <property type="component" value="Chromosome I"/>
</dbReference>
<dbReference type="Gene3D" id="3.20.20.100">
    <property type="entry name" value="NADP-dependent oxidoreductase domain"/>
    <property type="match status" value="1"/>
</dbReference>
<keyword evidence="2" id="KW-0521">NADP</keyword>
<gene>
    <name evidence="5" type="ORF">GA0070612_2184</name>
</gene>
<name>A0A1C4W6U6_9ACTN</name>
<protein>
    <submittedName>
        <fullName evidence="5">Predicted oxidoreductase</fullName>
    </submittedName>
</protein>
<proteinExistence type="inferred from homology"/>
<dbReference type="InterPro" id="IPR036812">
    <property type="entry name" value="NAD(P)_OxRdtase_dom_sf"/>
</dbReference>
<dbReference type="AlphaFoldDB" id="A0A1C4W6U6"/>
<dbReference type="GO" id="GO:0016491">
    <property type="term" value="F:oxidoreductase activity"/>
    <property type="evidence" value="ECO:0007669"/>
    <property type="project" value="UniProtKB-KW"/>
</dbReference>
<evidence type="ECO:0000259" key="4">
    <source>
        <dbReference type="Pfam" id="PF00248"/>
    </source>
</evidence>
<dbReference type="PRINTS" id="PR01577">
    <property type="entry name" value="KCNABCHANNEL"/>
</dbReference>
<dbReference type="RefSeq" id="WP_088987797.1">
    <property type="nucleotide sequence ID" value="NZ_LT607409.1"/>
</dbReference>
<evidence type="ECO:0000313" key="5">
    <source>
        <dbReference type="EMBL" id="SCE91915.1"/>
    </source>
</evidence>
<feature type="domain" description="NADP-dependent oxidoreductase" evidence="4">
    <location>
        <begin position="17"/>
        <end position="312"/>
    </location>
</feature>
<sequence length="341" mass="36578">MEYRQLGRSGLRVSAVAYGNWVTHGNQLDDDAAAACVAAALDAGITTFDTADRYAQGRAEEALGRALSGVRRSSVELCTKVCLPVGPGANDAGLSRKHIIEGCHASLNRLGTDYVDLYQAHRYDDTVPLEETMLAFADLVRQGKVLYVGVSEWTAPQLREGLRLAAELRVPFIANQPQYSMLWRVVEAEVVPTCAEFGLGQLAWAPLAMGVLTGRYRPGRRPPAGSRATDGFGGSFIARYSSDLLLSRVRELRSIAEAAGCTMAQLAVAWVLHRPTVAGAIVGASRPEQLAETAAATAVRLDDELTARIDALLGDLVERDPAKTARPNDVMPAWRPPPAAG</sequence>
<reference evidence="6" key="1">
    <citation type="submission" date="2016-06" db="EMBL/GenBank/DDBJ databases">
        <authorList>
            <person name="Varghese N."/>
            <person name="Submissions Spin"/>
        </authorList>
    </citation>
    <scope>NUCLEOTIDE SEQUENCE [LARGE SCALE GENOMIC DNA]</scope>
    <source>
        <strain evidence="6">DSM 45160</strain>
    </source>
</reference>
<evidence type="ECO:0000256" key="2">
    <source>
        <dbReference type="ARBA" id="ARBA00022857"/>
    </source>
</evidence>
<dbReference type="CDD" id="cd19074">
    <property type="entry name" value="Aldo_ket_red_shaker-like"/>
    <property type="match status" value="1"/>
</dbReference>